<evidence type="ECO:0000313" key="4">
    <source>
        <dbReference type="Proteomes" id="UP000187283"/>
    </source>
</evidence>
<dbReference type="GO" id="GO:0006508">
    <property type="term" value="P:proteolysis"/>
    <property type="evidence" value="ECO:0007669"/>
    <property type="project" value="InterPro"/>
</dbReference>
<evidence type="ECO:0000313" key="3">
    <source>
        <dbReference type="EMBL" id="OMJ26216.1"/>
    </source>
</evidence>
<name>A0A1R1YHN3_9FUNG</name>
<protein>
    <recommendedName>
        <fullName evidence="2">Peptidase S1 domain-containing protein</fullName>
    </recommendedName>
</protein>
<accession>A0A1R1YHN3</accession>
<keyword evidence="1" id="KW-0732">Signal</keyword>
<dbReference type="Gene3D" id="2.40.10.10">
    <property type="entry name" value="Trypsin-like serine proteases"/>
    <property type="match status" value="1"/>
</dbReference>
<dbReference type="EMBL" id="LSSN01000052">
    <property type="protein sequence ID" value="OMJ26216.1"/>
    <property type="molecule type" value="Genomic_DNA"/>
</dbReference>
<evidence type="ECO:0000256" key="1">
    <source>
        <dbReference type="SAM" id="SignalP"/>
    </source>
</evidence>
<evidence type="ECO:0000259" key="2">
    <source>
        <dbReference type="Pfam" id="PF00089"/>
    </source>
</evidence>
<dbReference type="Proteomes" id="UP000187283">
    <property type="component" value="Unassembled WGS sequence"/>
</dbReference>
<dbReference type="SUPFAM" id="SSF50494">
    <property type="entry name" value="Trypsin-like serine proteases"/>
    <property type="match status" value="1"/>
</dbReference>
<sequence>MVAFHFIRHSLFLTLLFFNFYASKKIESTQLGATFKRSNQKIIQSSSYIDTATHGSYVTFKGHGGVTCVGGLIAPDTIITTARCVSKSGSNTILKPEDISIEPGVSSNNGLPLFSLNAQKITIHPSYSEKSPNHNNIALIKLEDCVDSSYSKILQVSPSEDSIKSDHYYLQSIETSVSGSLIKIPSENLDPSICGNILEKYSGASTTCLNKKGISNSANRKISFLLSNDQENIIGIASDFIEHTKNLNAFINKTHNNEIILDSNNDKNKETEKKKELNEKITTINDILVVNLFNESDLMFINANVPCSGSMCDRNLICDKSNLAELSKKINESKKKSDVCEISLDPVYLKANSDQHIKGDNIITSNSIALPCPGLNFQLSFNVAQISDILFTIDNNAIQENSNLISGKLGIVSGEYNIGENYTNLEKSNNQVDIVNLKIELNNNTVRIQKNNKAILVTEIKNKLYKDNNAEIAKITLKAVTEDVKLFDIKYSCLNEIDNYISKNVINKRLIESAKKIMDIQNTRKSGSKEGTIQRISEIYTMAYDDNNIHIRDTVDSQNAQNNINENLMCDQQLIDVTNLPGSSDSNDPTYDSSQIITIPCNTIN</sequence>
<organism evidence="3 4">
    <name type="scientific">Smittium culicis</name>
    <dbReference type="NCBI Taxonomy" id="133412"/>
    <lineage>
        <taxon>Eukaryota</taxon>
        <taxon>Fungi</taxon>
        <taxon>Fungi incertae sedis</taxon>
        <taxon>Zoopagomycota</taxon>
        <taxon>Kickxellomycotina</taxon>
        <taxon>Harpellomycetes</taxon>
        <taxon>Harpellales</taxon>
        <taxon>Legeriomycetaceae</taxon>
        <taxon>Smittium</taxon>
    </lineage>
</organism>
<gene>
    <name evidence="3" type="ORF">AYI70_g347</name>
</gene>
<dbReference type="OrthoDB" id="5676983at2759"/>
<dbReference type="InterPro" id="IPR043504">
    <property type="entry name" value="Peptidase_S1_PA_chymotrypsin"/>
</dbReference>
<feature type="chain" id="PRO_5012367763" description="Peptidase S1 domain-containing protein" evidence="1">
    <location>
        <begin position="24"/>
        <end position="605"/>
    </location>
</feature>
<proteinExistence type="predicted"/>
<reference evidence="3 4" key="1">
    <citation type="submission" date="2017-01" db="EMBL/GenBank/DDBJ databases">
        <authorList>
            <person name="Mah S.A."/>
            <person name="Swanson W.J."/>
            <person name="Moy G.W."/>
            <person name="Vacquier V.D."/>
        </authorList>
    </citation>
    <scope>NUCLEOTIDE SEQUENCE [LARGE SCALE GENOMIC DNA]</scope>
    <source>
        <strain evidence="3 4">GSMNP</strain>
    </source>
</reference>
<dbReference type="STRING" id="133412.A0A1R1YHN3"/>
<dbReference type="InterPro" id="IPR001254">
    <property type="entry name" value="Trypsin_dom"/>
</dbReference>
<dbReference type="AlphaFoldDB" id="A0A1R1YHN3"/>
<keyword evidence="4" id="KW-1185">Reference proteome</keyword>
<dbReference type="Pfam" id="PF00089">
    <property type="entry name" value="Trypsin"/>
    <property type="match status" value="1"/>
</dbReference>
<comment type="caution">
    <text evidence="3">The sequence shown here is derived from an EMBL/GenBank/DDBJ whole genome shotgun (WGS) entry which is preliminary data.</text>
</comment>
<dbReference type="InterPro" id="IPR009003">
    <property type="entry name" value="Peptidase_S1_PA"/>
</dbReference>
<dbReference type="GO" id="GO:0004252">
    <property type="term" value="F:serine-type endopeptidase activity"/>
    <property type="evidence" value="ECO:0007669"/>
    <property type="project" value="InterPro"/>
</dbReference>
<feature type="non-terminal residue" evidence="3">
    <location>
        <position position="605"/>
    </location>
</feature>
<feature type="domain" description="Peptidase S1" evidence="2">
    <location>
        <begin position="57"/>
        <end position="148"/>
    </location>
</feature>
<feature type="signal peptide" evidence="1">
    <location>
        <begin position="1"/>
        <end position="23"/>
    </location>
</feature>